<dbReference type="GO" id="GO:0051259">
    <property type="term" value="P:protein complex oligomerization"/>
    <property type="evidence" value="ECO:0007669"/>
    <property type="project" value="InterPro"/>
</dbReference>
<dbReference type="GO" id="GO:0051087">
    <property type="term" value="F:protein-folding chaperone binding"/>
    <property type="evidence" value="ECO:0007669"/>
    <property type="project" value="InterPro"/>
</dbReference>
<feature type="domain" description="J" evidence="5">
    <location>
        <begin position="6"/>
        <end position="78"/>
    </location>
</feature>
<gene>
    <name evidence="4 7" type="primary">hscB</name>
    <name evidence="8" type="ORF">EBQ24_00225</name>
    <name evidence="6" type="ORF">EBQ25_07460</name>
    <name evidence="7" type="ORF">EBQ26_00555</name>
</gene>
<dbReference type="Gene3D" id="1.10.287.110">
    <property type="entry name" value="DnaJ domain"/>
    <property type="match status" value="1"/>
</dbReference>
<accession>A0A3M6Q9V1</accession>
<dbReference type="PANTHER" id="PTHR14021:SF15">
    <property type="entry name" value="IRON-SULFUR CLUSTER CO-CHAPERONE PROTEIN HSCB"/>
    <property type="match status" value="1"/>
</dbReference>
<evidence type="ECO:0000313" key="11">
    <source>
        <dbReference type="Proteomes" id="UP000281171"/>
    </source>
</evidence>
<comment type="subunit">
    <text evidence="4">Interacts with HscA and stimulates its ATPase activity.</text>
</comment>
<evidence type="ECO:0000256" key="2">
    <source>
        <dbReference type="ARBA" id="ARBA00023186"/>
    </source>
</evidence>
<comment type="similarity">
    <text evidence="1 4">Belongs to the HscB family.</text>
</comment>
<keyword evidence="9" id="KW-1185">Reference proteome</keyword>
<dbReference type="Gene3D" id="1.20.1280.20">
    <property type="entry name" value="HscB, C-terminal domain"/>
    <property type="match status" value="1"/>
</dbReference>
<evidence type="ECO:0000259" key="5">
    <source>
        <dbReference type="PROSITE" id="PS50076"/>
    </source>
</evidence>
<dbReference type="EMBL" id="RDQM01000001">
    <property type="protein sequence ID" value="RMX01310.1"/>
    <property type="molecule type" value="Genomic_DNA"/>
</dbReference>
<dbReference type="Proteomes" id="UP000267035">
    <property type="component" value="Unassembled WGS sequence"/>
</dbReference>
<evidence type="ECO:0000256" key="1">
    <source>
        <dbReference type="ARBA" id="ARBA00010476"/>
    </source>
</evidence>
<dbReference type="GO" id="GO:1990230">
    <property type="term" value="C:iron-sulfur cluster transfer complex"/>
    <property type="evidence" value="ECO:0007669"/>
    <property type="project" value="TreeGrafter"/>
</dbReference>
<dbReference type="SUPFAM" id="SSF47144">
    <property type="entry name" value="HSC20 (HSCB), C-terminal oligomerisation domain"/>
    <property type="match status" value="1"/>
</dbReference>
<dbReference type="HAMAP" id="MF_00682">
    <property type="entry name" value="HscB"/>
    <property type="match status" value="1"/>
</dbReference>
<organism evidence="7 10">
    <name type="scientific">Allofranklinella schreckenbergeri</name>
    <dbReference type="NCBI Taxonomy" id="1076744"/>
    <lineage>
        <taxon>Bacteria</taxon>
        <taxon>Pseudomonadati</taxon>
        <taxon>Pseudomonadota</taxon>
        <taxon>Betaproteobacteria</taxon>
        <taxon>Burkholderiales</taxon>
        <taxon>Comamonadaceae</taxon>
        <taxon>Allofranklinella</taxon>
    </lineage>
</organism>
<dbReference type="EMBL" id="RDQL01000008">
    <property type="protein sequence ID" value="RMW99400.1"/>
    <property type="molecule type" value="Genomic_DNA"/>
</dbReference>
<sequence length="171" mass="19420">MPLQSTDFELFDLPARYSQDLAVLDARWKALQRQAHPDKFAAEGPAAQRVAAQWSARINEAYRRLKDPLQRAAYLCELNGAPINAENNTAMPAAFLMQQMQLREQADEARSPADFDALEALARQMQRDMQRTLEQQIDVAQDWAAAAQSVRALMFLHKLGDDIDRRRDAHA</sequence>
<dbReference type="InterPro" id="IPR036869">
    <property type="entry name" value="J_dom_sf"/>
</dbReference>
<comment type="function">
    <text evidence="3 4">Co-chaperone involved in the maturation of iron-sulfur cluster-containing proteins. Seems to help targeting proteins to be folded toward HscA.</text>
</comment>
<dbReference type="InterPro" id="IPR036386">
    <property type="entry name" value="HscB_C_sf"/>
</dbReference>
<keyword evidence="2 4" id="KW-0143">Chaperone</keyword>
<dbReference type="PANTHER" id="PTHR14021">
    <property type="entry name" value="IRON-SULFUR CLUSTER CO-CHAPERONE PROTEIN HSCB"/>
    <property type="match status" value="1"/>
</dbReference>
<name>A0A3M6QE13_9BURK</name>
<evidence type="ECO:0000313" key="6">
    <source>
        <dbReference type="EMBL" id="RMW99400.1"/>
    </source>
</evidence>
<evidence type="ECO:0000313" key="10">
    <source>
        <dbReference type="Proteomes" id="UP000267521"/>
    </source>
</evidence>
<dbReference type="EMBL" id="RDQK01000001">
    <property type="protein sequence ID" value="RMX11715.1"/>
    <property type="molecule type" value="Genomic_DNA"/>
</dbReference>
<dbReference type="AlphaFoldDB" id="A0A3M6QE13"/>
<accession>A0A3M6QE13</accession>
<proteinExistence type="inferred from homology"/>
<evidence type="ECO:0000313" key="8">
    <source>
        <dbReference type="EMBL" id="RMX11715.1"/>
    </source>
</evidence>
<dbReference type="PROSITE" id="PS50076">
    <property type="entry name" value="DNAJ_2"/>
    <property type="match status" value="1"/>
</dbReference>
<dbReference type="InterPro" id="IPR009073">
    <property type="entry name" value="HscB_oligo_C"/>
</dbReference>
<dbReference type="Pfam" id="PF07743">
    <property type="entry name" value="HSCB_C"/>
    <property type="match status" value="1"/>
</dbReference>
<dbReference type="SUPFAM" id="SSF46565">
    <property type="entry name" value="Chaperone J-domain"/>
    <property type="match status" value="1"/>
</dbReference>
<protein>
    <recommendedName>
        <fullName evidence="4">Co-chaperone protein HscB homolog</fullName>
    </recommendedName>
</protein>
<dbReference type="Proteomes" id="UP000281171">
    <property type="component" value="Unassembled WGS sequence"/>
</dbReference>
<reference evidence="9 10" key="1">
    <citation type="submission" date="2018-10" db="EMBL/GenBank/DDBJ databases">
        <title>Comamonadaceae CDC group NO-1 genome sequencing and assembly.</title>
        <authorList>
            <person name="Bernier A.-M."/>
            <person name="Bernard K."/>
        </authorList>
    </citation>
    <scope>NUCLEOTIDE SEQUENCE [LARGE SCALE GENOMIC DNA]</scope>
    <source>
        <strain evidence="6 9">NML161473</strain>
        <strain evidence="8 11">NML180581</strain>
        <strain evidence="7 10">NML970147</strain>
    </source>
</reference>
<dbReference type="GO" id="GO:0001671">
    <property type="term" value="F:ATPase activator activity"/>
    <property type="evidence" value="ECO:0007669"/>
    <property type="project" value="InterPro"/>
</dbReference>
<comment type="caution">
    <text evidence="7">The sequence shown here is derived from an EMBL/GenBank/DDBJ whole genome shotgun (WGS) entry which is preliminary data.</text>
</comment>
<dbReference type="GO" id="GO:0006457">
    <property type="term" value="P:protein folding"/>
    <property type="evidence" value="ECO:0007669"/>
    <property type="project" value="UniProtKB-UniRule"/>
</dbReference>
<dbReference type="InterPro" id="IPR001623">
    <property type="entry name" value="DnaJ_domain"/>
</dbReference>
<evidence type="ECO:0000313" key="9">
    <source>
        <dbReference type="Proteomes" id="UP000267035"/>
    </source>
</evidence>
<evidence type="ECO:0000256" key="3">
    <source>
        <dbReference type="ARBA" id="ARBA00025596"/>
    </source>
</evidence>
<dbReference type="InterPro" id="IPR004640">
    <property type="entry name" value="HscB"/>
</dbReference>
<evidence type="ECO:0000313" key="7">
    <source>
        <dbReference type="EMBL" id="RMX01310.1"/>
    </source>
</evidence>
<dbReference type="Proteomes" id="UP000267521">
    <property type="component" value="Unassembled WGS sequence"/>
</dbReference>
<accession>A0A3M6R8W5</accession>
<dbReference type="NCBIfam" id="TIGR00714">
    <property type="entry name" value="hscB"/>
    <property type="match status" value="1"/>
</dbReference>
<dbReference type="RefSeq" id="WP_122237081.1">
    <property type="nucleotide sequence ID" value="NZ_RDQK01000001.1"/>
</dbReference>
<evidence type="ECO:0000256" key="4">
    <source>
        <dbReference type="HAMAP-Rule" id="MF_00682"/>
    </source>
</evidence>
<dbReference type="GO" id="GO:0044571">
    <property type="term" value="P:[2Fe-2S] cluster assembly"/>
    <property type="evidence" value="ECO:0007669"/>
    <property type="project" value="InterPro"/>
</dbReference>